<evidence type="ECO:0000256" key="1">
    <source>
        <dbReference type="SAM" id="Phobius"/>
    </source>
</evidence>
<feature type="transmembrane region" description="Helical" evidence="1">
    <location>
        <begin position="38"/>
        <end position="65"/>
    </location>
</feature>
<dbReference type="AlphaFoldDB" id="A0A0S7ES30"/>
<sequence>MADIITLSDAFTYARSLSELVISVLDDPKISSMVTLTVTVLFIFSSSLTSTLLVVVSVMFSLHWLDIVTLPAYVPSALDNPKVSRAIAATIAAFLTLSNPLIIVLAAFNFVLWFDWLEISTLTEMFTLCSELFMSFINECSDANTCTDSKSEGKDLRSKGVTFEDVREGMRVKLGLPKRNISRKTTQVKVSLVKTDIREAMRVKLGFTKLQIRETVED</sequence>
<reference evidence="2" key="1">
    <citation type="submission" date="2014-12" db="EMBL/GenBank/DDBJ databases">
        <title>Parallel Evolution in Life History Adaptation Evident in the Tissue-Specific Poeciliopsis prolifica transcriptome.</title>
        <authorList>
            <person name="Jue N.K."/>
            <person name="Foley R.J."/>
            <person name="Obergfell C."/>
            <person name="Reznick D.N."/>
            <person name="O'Neill R.J."/>
            <person name="O'Neill M.J."/>
        </authorList>
    </citation>
    <scope>NUCLEOTIDE SEQUENCE</scope>
</reference>
<organism evidence="2">
    <name type="scientific">Poeciliopsis prolifica</name>
    <name type="common">blackstripe livebearer</name>
    <dbReference type="NCBI Taxonomy" id="188132"/>
    <lineage>
        <taxon>Eukaryota</taxon>
        <taxon>Metazoa</taxon>
        <taxon>Chordata</taxon>
        <taxon>Craniata</taxon>
        <taxon>Vertebrata</taxon>
        <taxon>Euteleostomi</taxon>
        <taxon>Actinopterygii</taxon>
        <taxon>Neopterygii</taxon>
        <taxon>Teleostei</taxon>
        <taxon>Neoteleostei</taxon>
        <taxon>Acanthomorphata</taxon>
        <taxon>Ovalentaria</taxon>
        <taxon>Atherinomorphae</taxon>
        <taxon>Cyprinodontiformes</taxon>
        <taxon>Poeciliidae</taxon>
        <taxon>Poeciliinae</taxon>
        <taxon>Poeciliopsis</taxon>
    </lineage>
</organism>
<gene>
    <name evidence="2" type="primary">PPUP9405</name>
</gene>
<protein>
    <submittedName>
        <fullName evidence="2">PPUP9405</fullName>
    </submittedName>
</protein>
<evidence type="ECO:0000313" key="2">
    <source>
        <dbReference type="EMBL" id="JAO05091.1"/>
    </source>
</evidence>
<keyword evidence="1" id="KW-1133">Transmembrane helix</keyword>
<proteinExistence type="predicted"/>
<keyword evidence="1" id="KW-0472">Membrane</keyword>
<name>A0A0S7ES30_9TELE</name>
<keyword evidence="1" id="KW-0812">Transmembrane</keyword>
<feature type="transmembrane region" description="Helical" evidence="1">
    <location>
        <begin position="85"/>
        <end position="114"/>
    </location>
</feature>
<accession>A0A0S7ES30</accession>
<dbReference type="EMBL" id="GBYX01476586">
    <property type="protein sequence ID" value="JAO05091.1"/>
    <property type="molecule type" value="Transcribed_RNA"/>
</dbReference>